<evidence type="ECO:0000256" key="9">
    <source>
        <dbReference type="ARBA" id="ARBA00023004"/>
    </source>
</evidence>
<feature type="region of interest" description="Disordered" evidence="11">
    <location>
        <begin position="408"/>
        <end position="462"/>
    </location>
</feature>
<reference evidence="14 15" key="1">
    <citation type="journal article" date="2010" name="Nature">
        <title>Genome sequencing and analysis of the model grass Brachypodium distachyon.</title>
        <authorList>
            <consortium name="International Brachypodium Initiative"/>
        </authorList>
    </citation>
    <scope>NUCLEOTIDE SEQUENCE [LARGE SCALE GENOMIC DNA]</scope>
    <source>
        <strain evidence="14 15">Bd21</strain>
    </source>
</reference>
<evidence type="ECO:0000256" key="10">
    <source>
        <dbReference type="ARBA" id="ARBA00049204"/>
    </source>
</evidence>
<reference evidence="14" key="2">
    <citation type="submission" date="2017-06" db="EMBL/GenBank/DDBJ databases">
        <title>WGS assembly of Brachypodium distachyon.</title>
        <authorList>
            <consortium name="The International Brachypodium Initiative"/>
            <person name="Lucas S."/>
            <person name="Harmon-Smith M."/>
            <person name="Lail K."/>
            <person name="Tice H."/>
            <person name="Grimwood J."/>
            <person name="Bruce D."/>
            <person name="Barry K."/>
            <person name="Shu S."/>
            <person name="Lindquist E."/>
            <person name="Wang M."/>
            <person name="Pitluck S."/>
            <person name="Vogel J.P."/>
            <person name="Garvin D.F."/>
            <person name="Mockler T.C."/>
            <person name="Schmutz J."/>
            <person name="Rokhsar D."/>
            <person name="Bevan M.W."/>
        </authorList>
    </citation>
    <scope>NUCLEOTIDE SEQUENCE</scope>
    <source>
        <strain evidence="14">Bd21</strain>
    </source>
</reference>
<evidence type="ECO:0000256" key="2">
    <source>
        <dbReference type="ARBA" id="ARBA00004229"/>
    </source>
</evidence>
<gene>
    <name evidence="14" type="ORF">BRADI_1g50550v3</name>
</gene>
<dbReference type="Gramene" id="PNT76621">
    <property type="protein sequence ID" value="PNT76621"/>
    <property type="gene ID" value="BRADI_1g50550v3"/>
</dbReference>
<comment type="cofactor">
    <cofactor evidence="1">
        <name>Fe cation</name>
        <dbReference type="ChEBI" id="CHEBI:24875"/>
    </cofactor>
</comment>
<dbReference type="SUPFAM" id="SSF54719">
    <property type="entry name" value="Fe,Mn superoxide dismutase (SOD), C-terminal domain"/>
    <property type="match status" value="1"/>
</dbReference>
<sequence length="462" mass="50601">MGLCWVCGIDLGPFVSTKSPKACPIRLSPQANRPASTGAYPLLGFSGFLPRSHLPLLSSSSRASMAFAAPVGAGGGILSLALSASSSSSSASFLLLRSGADSRSRQRGRLRRFAAPQRGGARGESGRRWSSHISRCANDANVVTGDDTANVATDVEVDQVADAEGDTTDAPDSLNPDDVASVAWIKQQPLPYPTDALEPYISKETVEQHWGVHQHKHVERLNGMIDGSEWQGMSLGKMMLSSFNEGREPPQAPFFHAAQIWNHDFYWRSMKPGGGGKPPERLLKFISRDFGSYDGMIQQFMDAALTQFGSGWVWLSYKGSKLPHVNSKSPIPSDNVGRLVISKTPNAVNPLVWGHSPLLAIDVWEHAYYLDYENRRAEYVSAILEKLVSWEMVESRLRKAVVRAIERDGHPNMKQRRKQLVSQAKTRHGDASTSGQARRRPRSQDQQHASGSLSMAGEAVRN</sequence>
<evidence type="ECO:0000313" key="16">
    <source>
        <dbReference type="Proteomes" id="UP000008810"/>
    </source>
</evidence>
<keyword evidence="16" id="KW-1185">Reference proteome</keyword>
<dbReference type="GO" id="GO:0046872">
    <property type="term" value="F:metal ion binding"/>
    <property type="evidence" value="ECO:0007669"/>
    <property type="project" value="UniProtKB-KW"/>
</dbReference>
<comment type="similarity">
    <text evidence="3">Belongs to the iron/manganese superoxide dismutase family.</text>
</comment>
<feature type="compositionally biased region" description="Polar residues" evidence="11">
    <location>
        <begin position="444"/>
        <end position="453"/>
    </location>
</feature>
<dbReference type="GO" id="GO:0042644">
    <property type="term" value="C:chloroplast nucleoid"/>
    <property type="evidence" value="ECO:0000318"/>
    <property type="project" value="GO_Central"/>
</dbReference>
<accession>A0A2K2DQS4</accession>
<dbReference type="SUPFAM" id="SSF46609">
    <property type="entry name" value="Fe,Mn superoxide dismutase (SOD), N-terminal domain"/>
    <property type="match status" value="1"/>
</dbReference>
<evidence type="ECO:0000256" key="4">
    <source>
        <dbReference type="ARBA" id="ARBA00012682"/>
    </source>
</evidence>
<dbReference type="Gene3D" id="1.10.287.990">
    <property type="entry name" value="Fe,Mn superoxide dismutase (SOD) domain"/>
    <property type="match status" value="1"/>
</dbReference>
<dbReference type="EnsemblPlants" id="PNT76621">
    <property type="protein sequence ID" value="PNT76621"/>
    <property type="gene ID" value="BRADI_1g50550v3"/>
</dbReference>
<evidence type="ECO:0000313" key="15">
    <source>
        <dbReference type="EnsemblPlants" id="PNT76621"/>
    </source>
</evidence>
<dbReference type="PANTHER" id="PTHR42769">
    <property type="entry name" value="SUPEROXIDE DISMUTASE"/>
    <property type="match status" value="1"/>
</dbReference>
<evidence type="ECO:0000256" key="5">
    <source>
        <dbReference type="ARBA" id="ARBA00022528"/>
    </source>
</evidence>
<keyword evidence="6" id="KW-0934">Plastid</keyword>
<dbReference type="PROSITE" id="PS00088">
    <property type="entry name" value="SOD_MN"/>
    <property type="match status" value="1"/>
</dbReference>
<dbReference type="OrthoDB" id="239262at2759"/>
<protein>
    <recommendedName>
        <fullName evidence="4">superoxide dismutase</fullName>
        <ecNumber evidence="4">1.15.1.1</ecNumber>
    </recommendedName>
</protein>
<dbReference type="InParanoid" id="A0A2K2DQS4"/>
<keyword evidence="7" id="KW-0479">Metal-binding</keyword>
<evidence type="ECO:0000256" key="7">
    <source>
        <dbReference type="ARBA" id="ARBA00022723"/>
    </source>
</evidence>
<keyword evidence="8" id="KW-0560">Oxidoreductase</keyword>
<dbReference type="Pfam" id="PF00081">
    <property type="entry name" value="Sod_Fe_N"/>
    <property type="match status" value="1"/>
</dbReference>
<dbReference type="InterPro" id="IPR036324">
    <property type="entry name" value="Mn/Fe_SOD_N_sf"/>
</dbReference>
<proteinExistence type="inferred from homology"/>
<dbReference type="Gene3D" id="3.55.40.20">
    <property type="entry name" value="Iron/manganese superoxide dismutase, C-terminal domain"/>
    <property type="match status" value="1"/>
</dbReference>
<feature type="domain" description="Manganese/iron superoxide dismutase C-terminal" evidence="13">
    <location>
        <begin position="280"/>
        <end position="396"/>
    </location>
</feature>
<dbReference type="InterPro" id="IPR019831">
    <property type="entry name" value="Mn/Fe_SOD_N"/>
</dbReference>
<evidence type="ECO:0000256" key="3">
    <source>
        <dbReference type="ARBA" id="ARBA00008714"/>
    </source>
</evidence>
<dbReference type="Pfam" id="PF02777">
    <property type="entry name" value="Sod_Fe_C"/>
    <property type="match status" value="1"/>
</dbReference>
<dbReference type="AlphaFoldDB" id="A0A2K2DQS4"/>
<dbReference type="FunCoup" id="A0A2K2DQS4">
    <property type="interactions" value="134"/>
</dbReference>
<dbReference type="FunFam" id="3.55.40.20:FF:000005">
    <property type="entry name" value="Superoxide dismutase"/>
    <property type="match status" value="1"/>
</dbReference>
<evidence type="ECO:0000256" key="6">
    <source>
        <dbReference type="ARBA" id="ARBA00022640"/>
    </source>
</evidence>
<dbReference type="EC" id="1.15.1.1" evidence="4"/>
<dbReference type="Proteomes" id="UP000008810">
    <property type="component" value="Chromosome 1"/>
</dbReference>
<dbReference type="InterPro" id="IPR001189">
    <property type="entry name" value="Mn/Fe_SOD"/>
</dbReference>
<comment type="catalytic activity">
    <reaction evidence="10">
        <text>2 superoxide + 2 H(+) = H2O2 + O2</text>
        <dbReference type="Rhea" id="RHEA:20696"/>
        <dbReference type="ChEBI" id="CHEBI:15378"/>
        <dbReference type="ChEBI" id="CHEBI:15379"/>
        <dbReference type="ChEBI" id="CHEBI:16240"/>
        <dbReference type="ChEBI" id="CHEBI:18421"/>
        <dbReference type="EC" id="1.15.1.1"/>
    </reaction>
</comment>
<dbReference type="InterPro" id="IPR019833">
    <property type="entry name" value="Mn/Fe_SOD_BS"/>
</dbReference>
<evidence type="ECO:0000313" key="14">
    <source>
        <dbReference type="EMBL" id="PNT76621.1"/>
    </source>
</evidence>
<dbReference type="PRINTS" id="PR01703">
    <property type="entry name" value="MNSODISMTASE"/>
</dbReference>
<dbReference type="PANTHER" id="PTHR42769:SF3">
    <property type="entry name" value="SUPEROXIDE DISMUTASE [FE] 2, CHLOROPLASTIC"/>
    <property type="match status" value="1"/>
</dbReference>
<evidence type="ECO:0000256" key="1">
    <source>
        <dbReference type="ARBA" id="ARBA00001962"/>
    </source>
</evidence>
<dbReference type="STRING" id="15368.A0A2K2DQS4"/>
<keyword evidence="5" id="KW-0150">Chloroplast</keyword>
<dbReference type="InterPro" id="IPR036314">
    <property type="entry name" value="SOD_C_sf"/>
</dbReference>
<dbReference type="InterPro" id="IPR019832">
    <property type="entry name" value="Mn/Fe_SOD_C"/>
</dbReference>
<dbReference type="GO" id="GO:0004784">
    <property type="term" value="F:superoxide dismutase activity"/>
    <property type="evidence" value="ECO:0007669"/>
    <property type="project" value="UniProtKB-EC"/>
</dbReference>
<evidence type="ECO:0000256" key="8">
    <source>
        <dbReference type="ARBA" id="ARBA00023002"/>
    </source>
</evidence>
<evidence type="ECO:0000259" key="12">
    <source>
        <dbReference type="Pfam" id="PF00081"/>
    </source>
</evidence>
<evidence type="ECO:0000259" key="13">
    <source>
        <dbReference type="Pfam" id="PF02777"/>
    </source>
</evidence>
<keyword evidence="9" id="KW-0408">Iron</keyword>
<reference evidence="15" key="3">
    <citation type="submission" date="2018-08" db="UniProtKB">
        <authorList>
            <consortium name="EnsemblPlants"/>
        </authorList>
    </citation>
    <scope>IDENTIFICATION</scope>
    <source>
        <strain evidence="15">cv. Bd21</strain>
    </source>
</reference>
<feature type="domain" description="Manganese/iron superoxide dismutase N-terminal" evidence="12">
    <location>
        <begin position="189"/>
        <end position="270"/>
    </location>
</feature>
<dbReference type="FunFam" id="1.10.287.990:FF:000002">
    <property type="entry name" value="Superoxide dismutase"/>
    <property type="match status" value="1"/>
</dbReference>
<dbReference type="EMBL" id="CM000880">
    <property type="protein sequence ID" value="PNT76621.1"/>
    <property type="molecule type" value="Genomic_DNA"/>
</dbReference>
<organism evidence="14">
    <name type="scientific">Brachypodium distachyon</name>
    <name type="common">Purple false brome</name>
    <name type="synonym">Trachynia distachya</name>
    <dbReference type="NCBI Taxonomy" id="15368"/>
    <lineage>
        <taxon>Eukaryota</taxon>
        <taxon>Viridiplantae</taxon>
        <taxon>Streptophyta</taxon>
        <taxon>Embryophyta</taxon>
        <taxon>Tracheophyta</taxon>
        <taxon>Spermatophyta</taxon>
        <taxon>Magnoliopsida</taxon>
        <taxon>Liliopsida</taxon>
        <taxon>Poales</taxon>
        <taxon>Poaceae</taxon>
        <taxon>BOP clade</taxon>
        <taxon>Pooideae</taxon>
        <taxon>Stipodae</taxon>
        <taxon>Brachypodieae</taxon>
        <taxon>Brachypodium</taxon>
    </lineage>
</organism>
<comment type="subcellular location">
    <subcellularLocation>
        <location evidence="2">Plastid</location>
        <location evidence="2">Chloroplast</location>
    </subcellularLocation>
</comment>
<dbReference type="ExpressionAtlas" id="A0A2K2DQS4">
    <property type="expression patterns" value="baseline and differential"/>
</dbReference>
<name>A0A2K2DQS4_BRADI</name>
<dbReference type="GO" id="GO:0009416">
    <property type="term" value="P:response to light stimulus"/>
    <property type="evidence" value="ECO:0007669"/>
    <property type="project" value="UniProtKB-ARBA"/>
</dbReference>
<evidence type="ECO:0000256" key="11">
    <source>
        <dbReference type="SAM" id="MobiDB-lite"/>
    </source>
</evidence>